<dbReference type="RefSeq" id="WP_123659116.1">
    <property type="nucleotide sequence ID" value="NZ_AYKG01000050.1"/>
</dbReference>
<dbReference type="InParanoid" id="A0A423PI62"/>
<dbReference type="InterPro" id="IPR011322">
    <property type="entry name" value="N-reg_PII-like_a/b"/>
</dbReference>
<dbReference type="InterPro" id="IPR015867">
    <property type="entry name" value="N-reg_PII/ATP_PRibTrfase_C"/>
</dbReference>
<keyword evidence="2" id="KW-1185">Reference proteome</keyword>
<dbReference type="Gene3D" id="3.30.70.120">
    <property type="match status" value="1"/>
</dbReference>
<sequence>MKGFEVIFIAPRSRRHEGEPVLDKIVALAHAQDITRHTLRDDAGGVGVNGHAHSAHFFEATDEPQELMFVLDGGEADSLLRAVEDADIEVFCVRRAIDYWQLGERN</sequence>
<protein>
    <recommendedName>
        <fullName evidence="3">DUF190 domain-containing protein</fullName>
    </recommendedName>
</protein>
<dbReference type="EMBL" id="AYKG01000050">
    <property type="protein sequence ID" value="ROO25245.1"/>
    <property type="molecule type" value="Genomic_DNA"/>
</dbReference>
<gene>
    <name evidence="1" type="ORF">SAJA_13285</name>
</gene>
<dbReference type="OrthoDB" id="5339790at2"/>
<evidence type="ECO:0008006" key="3">
    <source>
        <dbReference type="Google" id="ProtNLM"/>
    </source>
</evidence>
<evidence type="ECO:0000313" key="2">
    <source>
        <dbReference type="Proteomes" id="UP000285310"/>
    </source>
</evidence>
<name>A0A423PI62_9GAMM</name>
<comment type="caution">
    <text evidence="1">The sequence shown here is derived from an EMBL/GenBank/DDBJ whole genome shotgun (WGS) entry which is preliminary data.</text>
</comment>
<dbReference type="AlphaFoldDB" id="A0A423PI62"/>
<accession>A0A423PI62</accession>
<organism evidence="1 2">
    <name type="scientific">Salinisphaera japonica YTM-1</name>
    <dbReference type="NCBI Taxonomy" id="1209778"/>
    <lineage>
        <taxon>Bacteria</taxon>
        <taxon>Pseudomonadati</taxon>
        <taxon>Pseudomonadota</taxon>
        <taxon>Gammaproteobacteria</taxon>
        <taxon>Salinisphaerales</taxon>
        <taxon>Salinisphaeraceae</taxon>
        <taxon>Salinisphaera</taxon>
    </lineage>
</organism>
<dbReference type="Proteomes" id="UP000285310">
    <property type="component" value="Unassembled WGS sequence"/>
</dbReference>
<proteinExistence type="predicted"/>
<dbReference type="SUPFAM" id="SSF54913">
    <property type="entry name" value="GlnB-like"/>
    <property type="match status" value="1"/>
</dbReference>
<evidence type="ECO:0000313" key="1">
    <source>
        <dbReference type="EMBL" id="ROO25245.1"/>
    </source>
</evidence>
<reference evidence="1 2" key="1">
    <citation type="submission" date="2013-10" db="EMBL/GenBank/DDBJ databases">
        <title>Salinisphaera japonica YTM-1 Genome Sequencing.</title>
        <authorList>
            <person name="Lai Q."/>
            <person name="Li C."/>
            <person name="Shao Z."/>
        </authorList>
    </citation>
    <scope>NUCLEOTIDE SEQUENCE [LARGE SCALE GENOMIC DNA]</scope>
    <source>
        <strain evidence="1 2">YTM-1</strain>
    </source>
</reference>